<organism evidence="1 2">
    <name type="scientific">Cyanobium usitatum str. Tous</name>
    <dbReference type="NCBI Taxonomy" id="2116684"/>
    <lineage>
        <taxon>Bacteria</taxon>
        <taxon>Bacillati</taxon>
        <taxon>Cyanobacteriota</taxon>
        <taxon>Cyanophyceae</taxon>
        <taxon>Synechococcales</taxon>
        <taxon>Prochlorococcaceae</taxon>
        <taxon>Cyanobium</taxon>
    </lineage>
</organism>
<dbReference type="EMBL" id="PXXO01000003">
    <property type="protein sequence ID" value="PSJ06687.1"/>
    <property type="molecule type" value="Genomic_DNA"/>
</dbReference>
<reference evidence="1 2" key="1">
    <citation type="journal article" date="2018" name="Environ. Microbiol.">
        <title>Ecological and genomic features of two widespread freshwater picocyanobacteria.</title>
        <authorList>
            <person name="Cabello-Yeves P.J."/>
            <person name="Picazo A."/>
            <person name="Camacho A."/>
            <person name="Callieri C."/>
            <person name="Rosselli R."/>
            <person name="Roda-Garcia J.J."/>
            <person name="Coutinho F.H."/>
            <person name="Rodriguez-Valera F."/>
        </authorList>
    </citation>
    <scope>NUCLEOTIDE SEQUENCE [LARGE SCALE GENOMIC DNA]</scope>
    <source>
        <strain evidence="1 2">Tous</strain>
    </source>
</reference>
<accession>A0A2P7MZR4</accession>
<dbReference type="Proteomes" id="UP000243002">
    <property type="component" value="Unassembled WGS sequence"/>
</dbReference>
<protein>
    <submittedName>
        <fullName evidence="1">Uncharacterized protein</fullName>
    </submittedName>
</protein>
<dbReference type="InterPro" id="IPR046163">
    <property type="entry name" value="DUF6165"/>
</dbReference>
<evidence type="ECO:0000313" key="1">
    <source>
        <dbReference type="EMBL" id="PSJ06687.1"/>
    </source>
</evidence>
<gene>
    <name evidence="1" type="ORF">C7K55_04175</name>
</gene>
<dbReference type="OrthoDB" id="9155693at2"/>
<sequence length="146" mass="15926">MSPSPASLQIPASIGEVVDKITILELKAARLSGERLANVEREQQLLMACLEAAGLAVADDLFDALREINAKLWAIEDDIRALEAKQEFGDTFVALARAVYFTNDERAAVKRAINELHDSAIVEEKLYASYGDGEQAGKRLIPVQNG</sequence>
<keyword evidence="2" id="KW-1185">Reference proteome</keyword>
<proteinExistence type="predicted"/>
<dbReference type="Pfam" id="PF19662">
    <property type="entry name" value="DUF6165"/>
    <property type="match status" value="1"/>
</dbReference>
<comment type="caution">
    <text evidence="1">The sequence shown here is derived from an EMBL/GenBank/DDBJ whole genome shotgun (WGS) entry which is preliminary data.</text>
</comment>
<dbReference type="AlphaFoldDB" id="A0A2P7MZR4"/>
<dbReference type="RefSeq" id="WP_106502194.1">
    <property type="nucleotide sequence ID" value="NZ_PXXO01000003.1"/>
</dbReference>
<name>A0A2P7MZR4_9CYAN</name>
<evidence type="ECO:0000313" key="2">
    <source>
        <dbReference type="Proteomes" id="UP000243002"/>
    </source>
</evidence>